<proteinExistence type="predicted"/>
<dbReference type="Pfam" id="PF03713">
    <property type="entry name" value="DUF305"/>
    <property type="match status" value="1"/>
</dbReference>
<keyword evidence="1" id="KW-0812">Transmembrane</keyword>
<evidence type="ECO:0000259" key="2">
    <source>
        <dbReference type="Pfam" id="PF03713"/>
    </source>
</evidence>
<reference evidence="3 4" key="1">
    <citation type="submission" date="2020-01" db="EMBL/GenBank/DDBJ databases">
        <title>Genome analysis.</title>
        <authorList>
            <person name="Wu S."/>
            <person name="Wang G."/>
        </authorList>
    </citation>
    <scope>NUCLEOTIDE SEQUENCE [LARGE SCALE GENOMIC DNA]</scope>
    <source>
        <strain evidence="3 4">SYL130</strain>
    </source>
</reference>
<evidence type="ECO:0000256" key="1">
    <source>
        <dbReference type="SAM" id="Phobius"/>
    </source>
</evidence>
<dbReference type="EMBL" id="JAACJS010000006">
    <property type="protein sequence ID" value="NCI49340.1"/>
    <property type="molecule type" value="Genomic_DNA"/>
</dbReference>
<evidence type="ECO:0000313" key="4">
    <source>
        <dbReference type="Proteomes" id="UP000753802"/>
    </source>
</evidence>
<accession>A0ABW9ZWB8</accession>
<name>A0ABW9ZWB8_9BACT</name>
<keyword evidence="1" id="KW-0472">Membrane</keyword>
<feature type="transmembrane region" description="Helical" evidence="1">
    <location>
        <begin position="73"/>
        <end position="90"/>
    </location>
</feature>
<feature type="transmembrane region" description="Helical" evidence="1">
    <location>
        <begin position="43"/>
        <end position="61"/>
    </location>
</feature>
<keyword evidence="1" id="KW-1133">Transmembrane helix</keyword>
<dbReference type="Gene3D" id="1.20.1260.10">
    <property type="match status" value="1"/>
</dbReference>
<dbReference type="InterPro" id="IPR012347">
    <property type="entry name" value="Ferritin-like"/>
</dbReference>
<dbReference type="Proteomes" id="UP000753802">
    <property type="component" value="Unassembled WGS sequence"/>
</dbReference>
<organism evidence="3 4">
    <name type="scientific">Sediminibacterium roseum</name>
    <dbReference type="NCBI Taxonomy" id="1978412"/>
    <lineage>
        <taxon>Bacteria</taxon>
        <taxon>Pseudomonadati</taxon>
        <taxon>Bacteroidota</taxon>
        <taxon>Chitinophagia</taxon>
        <taxon>Chitinophagales</taxon>
        <taxon>Chitinophagaceae</taxon>
        <taxon>Sediminibacterium</taxon>
    </lineage>
</organism>
<feature type="domain" description="DUF305" evidence="2">
    <location>
        <begin position="98"/>
        <end position="146"/>
    </location>
</feature>
<gene>
    <name evidence="3" type="ORF">GWC95_05365</name>
</gene>
<sequence>MQNMEAQHYTKLLVMIILSFAAMFFLMYAMVDHFPNVVLNINQVYMAALMTAAMVVIELVIMGGMYKNKKRNIIILIAGVLVGTFSYLGIRQQSFVGDKQFLKSMIPHHAAAILMVEKSDLTDPEVKQLAQDIISSQQKEIDFMKAKIKAMETK</sequence>
<keyword evidence="4" id="KW-1185">Reference proteome</keyword>
<protein>
    <submittedName>
        <fullName evidence="3">DUF305 domain-containing protein</fullName>
    </submittedName>
</protein>
<dbReference type="InterPro" id="IPR005183">
    <property type="entry name" value="DUF305_CopM-like"/>
</dbReference>
<feature type="transmembrane region" description="Helical" evidence="1">
    <location>
        <begin position="12"/>
        <end position="31"/>
    </location>
</feature>
<evidence type="ECO:0000313" key="3">
    <source>
        <dbReference type="EMBL" id="NCI49340.1"/>
    </source>
</evidence>
<comment type="caution">
    <text evidence="3">The sequence shown here is derived from an EMBL/GenBank/DDBJ whole genome shotgun (WGS) entry which is preliminary data.</text>
</comment>